<evidence type="ECO:0000256" key="3">
    <source>
        <dbReference type="SAM" id="Phobius"/>
    </source>
</evidence>
<reference evidence="4 5" key="1">
    <citation type="submission" date="2020-03" db="EMBL/GenBank/DDBJ databases">
        <title>Soil Listeria distribution.</title>
        <authorList>
            <person name="Liao J."/>
            <person name="Wiedmann M."/>
        </authorList>
    </citation>
    <scope>NUCLEOTIDE SEQUENCE [LARGE SCALE GENOMIC DNA]</scope>
    <source>
        <strain evidence="4 5">FSL L7-1833</strain>
    </source>
</reference>
<evidence type="ECO:0000313" key="5">
    <source>
        <dbReference type="Proteomes" id="UP000532866"/>
    </source>
</evidence>
<dbReference type="Pfam" id="PF10140">
    <property type="entry name" value="YukC"/>
    <property type="match status" value="1"/>
</dbReference>
<protein>
    <submittedName>
        <fullName evidence="4">Type VII secretion protein EssB</fullName>
    </submittedName>
</protein>
<gene>
    <name evidence="4" type="primary">essB</name>
    <name evidence="4" type="ORF">HB759_08225</name>
</gene>
<accession>A0A7X0TMK5</accession>
<proteinExistence type="inferred from homology"/>
<organism evidence="4 5">
    <name type="scientific">Listeria booriae</name>
    <dbReference type="NCBI Taxonomy" id="1552123"/>
    <lineage>
        <taxon>Bacteria</taxon>
        <taxon>Bacillati</taxon>
        <taxon>Bacillota</taxon>
        <taxon>Bacilli</taxon>
        <taxon>Bacillales</taxon>
        <taxon>Listeriaceae</taxon>
        <taxon>Listeria</taxon>
    </lineage>
</organism>
<dbReference type="Proteomes" id="UP000532866">
    <property type="component" value="Unassembled WGS sequence"/>
</dbReference>
<dbReference type="InterPro" id="IPR018778">
    <property type="entry name" value="T7SS_EssB"/>
</dbReference>
<keyword evidence="3" id="KW-1133">Transmembrane helix</keyword>
<keyword evidence="3" id="KW-0812">Transmembrane</keyword>
<comment type="similarity">
    <text evidence="1">Belongs to the EssB family.</text>
</comment>
<evidence type="ECO:0000313" key="4">
    <source>
        <dbReference type="EMBL" id="MBC1331922.1"/>
    </source>
</evidence>
<dbReference type="Gene3D" id="1.25.40.680">
    <property type="entry name" value="Type VII secretion system EssB, C-terminal-like domain"/>
    <property type="match status" value="1"/>
</dbReference>
<dbReference type="EMBL" id="JAAROL010000002">
    <property type="protein sequence ID" value="MBC1331922.1"/>
    <property type="molecule type" value="Genomic_DNA"/>
</dbReference>
<dbReference type="InterPro" id="IPR042565">
    <property type="entry name" value="T7SS_EssB_C"/>
</dbReference>
<feature type="compositionally biased region" description="Basic and acidic residues" evidence="2">
    <location>
        <begin position="355"/>
        <end position="402"/>
    </location>
</feature>
<sequence length="409" mass="47153">MITRKIMVDAMEYNFQIDGAKWEVGFSKSQTKVKDMRQLALLKERSNFFVPADFEDKGEAFTITFDTEDKMTWENLQALGRNDKLRAVGNVARFSELLKTRFTFFLHPDNMVFDVNEVPYLVYRGIRDVLPPYTMTEEKFLKQYKCLIVALFSKKYSYDELISGSLNNAKGTAFERSVIDAKDLTEIQTILTESYTKEKASVERKMTMVPRKNYRLFKGLTIGFIIAALVLAVPVVYFSFVKVPFQEKLLSANAAFVAGDYEKVSTELEDVDAKKLPVASKYELAKSYLEIASLANWQKDKLRKQLTLKSPEDFMLYWIYDGQGELAKAKEIAMAQEDTQLRLYNLSRELDQVNADKEMKASKQVSERERIKSEMTKIQENQKKTEEQMAKDAADQKEKDKAQATSEVE</sequence>
<name>A0A7X0TMK5_9LIST</name>
<comment type="caution">
    <text evidence="4">The sequence shown here is derived from an EMBL/GenBank/DDBJ whole genome shotgun (WGS) entry which is preliminary data.</text>
</comment>
<dbReference type="NCBIfam" id="TIGR03926">
    <property type="entry name" value="T7_EssB"/>
    <property type="match status" value="1"/>
</dbReference>
<evidence type="ECO:0000256" key="2">
    <source>
        <dbReference type="SAM" id="MobiDB-lite"/>
    </source>
</evidence>
<dbReference type="Gene3D" id="1.10.510.10">
    <property type="entry name" value="Transferase(Phosphotransferase) domain 1"/>
    <property type="match status" value="1"/>
</dbReference>
<feature type="region of interest" description="Disordered" evidence="2">
    <location>
        <begin position="355"/>
        <end position="409"/>
    </location>
</feature>
<evidence type="ECO:0000256" key="1">
    <source>
        <dbReference type="ARBA" id="ARBA00010163"/>
    </source>
</evidence>
<dbReference type="AlphaFoldDB" id="A0A7X0TMK5"/>
<dbReference type="RefSeq" id="WP_185373698.1">
    <property type="nucleotide sequence ID" value="NZ_JAARNB010000003.1"/>
</dbReference>
<keyword evidence="3" id="KW-0472">Membrane</keyword>
<feature type="transmembrane region" description="Helical" evidence="3">
    <location>
        <begin position="216"/>
        <end position="240"/>
    </location>
</feature>